<dbReference type="Proteomes" id="UP000594263">
    <property type="component" value="Unplaced"/>
</dbReference>
<comment type="catalytic activity">
    <reaction evidence="1">
        <text>Hydrolysis of terminal, non-reducing alpha-D-mannose residues in alpha-D-mannosides.</text>
        <dbReference type="EC" id="3.2.1.24"/>
    </reaction>
</comment>
<keyword evidence="9" id="KW-0325">Glycoprotein</keyword>
<dbReference type="Gene3D" id="1.20.1270.50">
    <property type="entry name" value="Glycoside hydrolase family 38, central domain"/>
    <property type="match status" value="2"/>
</dbReference>
<dbReference type="Pfam" id="PF07748">
    <property type="entry name" value="Glyco_hydro_38C"/>
    <property type="match status" value="1"/>
</dbReference>
<dbReference type="Pfam" id="PF09261">
    <property type="entry name" value="Alpha-mann_mid"/>
    <property type="match status" value="1"/>
</dbReference>
<evidence type="ECO:0000256" key="3">
    <source>
        <dbReference type="ARBA" id="ARBA00012752"/>
    </source>
</evidence>
<evidence type="ECO:0000256" key="7">
    <source>
        <dbReference type="ARBA" id="ARBA00022833"/>
    </source>
</evidence>
<dbReference type="GO" id="GO:0030246">
    <property type="term" value="F:carbohydrate binding"/>
    <property type="evidence" value="ECO:0007669"/>
    <property type="project" value="InterPro"/>
</dbReference>
<dbReference type="InterPro" id="IPR013780">
    <property type="entry name" value="Glyco_hydro_b"/>
</dbReference>
<dbReference type="Pfam" id="PF21260">
    <property type="entry name" value="Laman-like_dom"/>
    <property type="match status" value="1"/>
</dbReference>
<evidence type="ECO:0000256" key="9">
    <source>
        <dbReference type="ARBA" id="ARBA00023180"/>
    </source>
</evidence>
<dbReference type="FunFam" id="3.20.110.10:FF:000001">
    <property type="entry name" value="Alpha-mannosidase"/>
    <property type="match status" value="1"/>
</dbReference>
<dbReference type="InterPro" id="IPR011330">
    <property type="entry name" value="Glyco_hydro/deAcase_b/a-brl"/>
</dbReference>
<organism evidence="13 14">
    <name type="scientific">Kalanchoe fedtschenkoi</name>
    <name type="common">Lavender scallops</name>
    <name type="synonym">South American air plant</name>
    <dbReference type="NCBI Taxonomy" id="63787"/>
    <lineage>
        <taxon>Eukaryota</taxon>
        <taxon>Viridiplantae</taxon>
        <taxon>Streptophyta</taxon>
        <taxon>Embryophyta</taxon>
        <taxon>Tracheophyta</taxon>
        <taxon>Spermatophyta</taxon>
        <taxon>Magnoliopsida</taxon>
        <taxon>eudicotyledons</taxon>
        <taxon>Gunneridae</taxon>
        <taxon>Pentapetalae</taxon>
        <taxon>Saxifragales</taxon>
        <taxon>Crassulaceae</taxon>
        <taxon>Kalanchoe</taxon>
    </lineage>
</organism>
<dbReference type="PANTHER" id="PTHR11607:SF60">
    <property type="entry name" value="ALPHA-MANNOSIDASE"/>
    <property type="match status" value="1"/>
</dbReference>
<comment type="similarity">
    <text evidence="2 11">Belongs to the glycosyl hydrolase 38 family.</text>
</comment>
<comment type="cofactor">
    <cofactor evidence="11">
        <name>Zn(2+)</name>
        <dbReference type="ChEBI" id="CHEBI:29105"/>
    </cofactor>
    <text evidence="11">Binds 1 zinc ion per subunit.</text>
</comment>
<dbReference type="FunFam" id="2.60.40.1360:FF:000001">
    <property type="entry name" value="Alpha-mannosidase"/>
    <property type="match status" value="1"/>
</dbReference>
<evidence type="ECO:0000256" key="2">
    <source>
        <dbReference type="ARBA" id="ARBA00009792"/>
    </source>
</evidence>
<dbReference type="GO" id="GO:0046872">
    <property type="term" value="F:metal ion binding"/>
    <property type="evidence" value="ECO:0007669"/>
    <property type="project" value="UniProtKB-KW"/>
</dbReference>
<dbReference type="InterPro" id="IPR050843">
    <property type="entry name" value="Glycosyl_Hydrlase_38"/>
</dbReference>
<keyword evidence="14" id="KW-1185">Reference proteome</keyword>
<dbReference type="FunFam" id="1.20.1270.50:FF:000002">
    <property type="entry name" value="Alpha-mannosidase"/>
    <property type="match status" value="1"/>
</dbReference>
<evidence type="ECO:0000313" key="13">
    <source>
        <dbReference type="EnsemblPlants" id="Kaladp0024s0724.1.v1.1"/>
    </source>
</evidence>
<dbReference type="Pfam" id="PF17677">
    <property type="entry name" value="Glyco_hydro38C2"/>
    <property type="match status" value="1"/>
</dbReference>
<dbReference type="InterPro" id="IPR011682">
    <property type="entry name" value="Glyco_hydro_38_C"/>
</dbReference>
<dbReference type="InterPro" id="IPR037094">
    <property type="entry name" value="Glyco_hydro_38_cen_sf"/>
</dbReference>
<evidence type="ECO:0000256" key="11">
    <source>
        <dbReference type="RuleBase" id="RU361199"/>
    </source>
</evidence>
<dbReference type="InterPro" id="IPR011013">
    <property type="entry name" value="Gal_mutarotase_sf_dom"/>
</dbReference>
<dbReference type="Gene3D" id="2.70.98.30">
    <property type="entry name" value="Golgi alpha-mannosidase II, domain 4"/>
    <property type="match status" value="1"/>
</dbReference>
<feature type="domain" description="Glycoside hydrolase family 38 central" evidence="12">
    <location>
        <begin position="392"/>
        <end position="466"/>
    </location>
</feature>
<dbReference type="InterPro" id="IPR015341">
    <property type="entry name" value="Glyco_hydro_38_cen"/>
</dbReference>
<dbReference type="InterPro" id="IPR000602">
    <property type="entry name" value="Glyco_hydro_38_N"/>
</dbReference>
<keyword evidence="7 11" id="KW-0862">Zinc</keyword>
<keyword evidence="10 11" id="KW-0326">Glycosidase</keyword>
<name>A0A7N0T7N2_KALFE</name>
<dbReference type="CDD" id="cd10810">
    <property type="entry name" value="GH38N_AMII_LAM_like"/>
    <property type="match status" value="1"/>
</dbReference>
<dbReference type="InterPro" id="IPR028995">
    <property type="entry name" value="Glyco_hydro_57/38_cen_sf"/>
</dbReference>
<evidence type="ECO:0000256" key="8">
    <source>
        <dbReference type="ARBA" id="ARBA00023157"/>
    </source>
</evidence>
<evidence type="ECO:0000256" key="1">
    <source>
        <dbReference type="ARBA" id="ARBA00000365"/>
    </source>
</evidence>
<dbReference type="SUPFAM" id="SSF88713">
    <property type="entry name" value="Glycoside hydrolase/deacetylase"/>
    <property type="match status" value="1"/>
</dbReference>
<dbReference type="SMART" id="SM00872">
    <property type="entry name" value="Alpha-mann_mid"/>
    <property type="match status" value="1"/>
</dbReference>
<dbReference type="FunFam" id="2.70.98.30:FF:000004">
    <property type="entry name" value="Alpha-mannosidase"/>
    <property type="match status" value="1"/>
</dbReference>
<dbReference type="SUPFAM" id="SSF88688">
    <property type="entry name" value="Families 57/38 glycoside transferase middle domain"/>
    <property type="match status" value="1"/>
</dbReference>
<dbReference type="AlphaFoldDB" id="A0A7N0T7N2"/>
<accession>A0A7N0T7N2</accession>
<dbReference type="SUPFAM" id="SSF74650">
    <property type="entry name" value="Galactose mutarotase-like"/>
    <property type="match status" value="1"/>
</dbReference>
<evidence type="ECO:0000259" key="12">
    <source>
        <dbReference type="SMART" id="SM00872"/>
    </source>
</evidence>
<evidence type="ECO:0000313" key="14">
    <source>
        <dbReference type="Proteomes" id="UP000594263"/>
    </source>
</evidence>
<dbReference type="EnsemblPlants" id="Kaladp0024s0724.1.v1.1">
    <property type="protein sequence ID" value="Kaladp0024s0724.1.v1.1"/>
    <property type="gene ID" value="Kaladp0024s0724.v1.1"/>
</dbReference>
<reference evidence="13" key="1">
    <citation type="submission" date="2021-01" db="UniProtKB">
        <authorList>
            <consortium name="EnsemblPlants"/>
        </authorList>
    </citation>
    <scope>IDENTIFICATION</scope>
</reference>
<dbReference type="Gramene" id="Kaladp0024s0724.1.v1.1">
    <property type="protein sequence ID" value="Kaladp0024s0724.1.v1.1"/>
    <property type="gene ID" value="Kaladp0024s0724.v1.1"/>
</dbReference>
<dbReference type="PANTHER" id="PTHR11607">
    <property type="entry name" value="ALPHA-MANNOSIDASE"/>
    <property type="match status" value="1"/>
</dbReference>
<dbReference type="GO" id="GO:0004559">
    <property type="term" value="F:alpha-mannosidase activity"/>
    <property type="evidence" value="ECO:0007669"/>
    <property type="project" value="UniProtKB-EC"/>
</dbReference>
<dbReference type="InterPro" id="IPR048534">
    <property type="entry name" value="Man2a1-like_dom"/>
</dbReference>
<dbReference type="FunFam" id="2.60.40.1180:FF:000015">
    <property type="entry name" value="Alpha-mannosidase"/>
    <property type="match status" value="1"/>
</dbReference>
<dbReference type="Gene3D" id="2.60.40.1180">
    <property type="entry name" value="Golgi alpha-mannosidase II"/>
    <property type="match status" value="1"/>
</dbReference>
<keyword evidence="6 11" id="KW-0378">Hydrolase</keyword>
<dbReference type="OMA" id="QVMGIMQ"/>
<sequence>MKVISTLIIRFDKCHQPRRLHRCRAPKLLTTSPHQSAMPISKLLLFLISTLALLLPAKSDFIKYNTGATIVPGKLNVHLVPHSHDDVGWLKTVDQYYVGANNSIRGACVQNVLDSVVSALLEDKNRKFIYVEIAFFLRWWRQQSEVYRTRVKELVSSGQLEFINGGMCMHDEATTYYIDLIDQTTLGHKFIKETFDKIPRIGWQIDPFGHSAVQAYLLGAELGFDALFFARIDYQDRAKRKDEKSLEVVWRGSKSLGSSSQIFTGIFPKHYDPPEGFTFEINDVSPPVQDDVLLFDYNVQERVNDFVAAAVEQANVTRSNHIMWNMGTDFRYQYGNSWFRQMDKLIHYVNKDGRVNALYSTPSIYADAKHRANESWPLKTDDFFPYADHPNAYWTGYFTSRPSLKGYVRSMSSYYLAARQLEFFRGRRSSGPNTDALADALAIAQHHDAVSGTERQHVAADYAKRLFMGYVEAEELVSSSLGYLANIEPASRQDNPIVHFQQCPLLNISYCPASEAVLSEGKSLVVVLYNSLGWKREDVIRIPVPSEKIVVQDYRGENVESQILPILNSTLKIRNFYTKAYINRFPSDAVMFWLVFSVSVPPLGFSTYFVSIAEQTGTSSTTSSVYTSIFTPKHKIQLGMGNLNLQYASPEQRLSKYINLRSSIMASVDQSYSYYSGNDGTDKDPQASGAYVFRPNNTFMIKSEDEVPTTVVKGPILDEFHQQVNPWISQITRVYKGKEHAEIEFTIGPIPIDNGIGKEITTQIKTNMKTNKTFYTDSNGRDFIERIRDFRGDWELQVNQPIAGNYYPINLGIYIKDDTKELSLLVDRAVGGTSLVDGQIELMLHRRLIHDDVRGVGEVLNETVCVADKCEGLTIQGKFYLRIDPLGEGAKWRRIFGQEIYSPLLLAFAEQDTNNWMNSHVHSFSGIDPSYSLPNNVAVITLQELDNGKVLLRLAHLFEADEDRDYSTMATIELKKLFYSKKISKVTETGLSANQERSLMEKNKLTWKVEGSPGKEAKAVRGGPIDPTQLSVELHPMEIRTFLIYFDPIYIYNPEKLM</sequence>
<keyword evidence="5" id="KW-0732">Signal</keyword>
<proteinExistence type="inferred from homology"/>
<evidence type="ECO:0000256" key="10">
    <source>
        <dbReference type="ARBA" id="ARBA00023295"/>
    </source>
</evidence>
<evidence type="ECO:0000256" key="4">
    <source>
        <dbReference type="ARBA" id="ARBA00022723"/>
    </source>
</evidence>
<evidence type="ECO:0000256" key="5">
    <source>
        <dbReference type="ARBA" id="ARBA00022729"/>
    </source>
</evidence>
<keyword evidence="8" id="KW-1015">Disulfide bond</keyword>
<dbReference type="InterPro" id="IPR041147">
    <property type="entry name" value="GH38_C"/>
</dbReference>
<dbReference type="GO" id="GO:0006013">
    <property type="term" value="P:mannose metabolic process"/>
    <property type="evidence" value="ECO:0007669"/>
    <property type="project" value="InterPro"/>
</dbReference>
<dbReference type="EC" id="3.2.1.-" evidence="11"/>
<dbReference type="InterPro" id="IPR027291">
    <property type="entry name" value="Glyco_hydro_38_N_sf"/>
</dbReference>
<dbReference type="Pfam" id="PF01074">
    <property type="entry name" value="Glyco_hydro_38N"/>
    <property type="match status" value="1"/>
</dbReference>
<dbReference type="Gene3D" id="2.60.40.1360">
    <property type="match status" value="1"/>
</dbReference>
<keyword evidence="4 11" id="KW-0479">Metal-binding</keyword>
<dbReference type="Gene3D" id="3.20.110.10">
    <property type="entry name" value="Glycoside hydrolase 38, N terminal domain"/>
    <property type="match status" value="1"/>
</dbReference>
<evidence type="ECO:0000256" key="6">
    <source>
        <dbReference type="ARBA" id="ARBA00022801"/>
    </source>
</evidence>
<protein>
    <recommendedName>
        <fullName evidence="3 11">Alpha-mannosidase</fullName>
        <ecNumber evidence="11">3.2.1.-</ecNumber>
    </recommendedName>
</protein>
<dbReference type="FunFam" id="1.20.1270.50:FF:000003">
    <property type="entry name" value="Alpha-mannosidase"/>
    <property type="match status" value="1"/>
</dbReference>